<proteinExistence type="predicted"/>
<protein>
    <submittedName>
        <fullName evidence="1">Uncharacterized protein</fullName>
    </submittedName>
</protein>
<sequence>MERIIDLPYFASLRLYGMTDQKTYYAACG</sequence>
<name>A0A4S3JFP4_9EURO</name>
<keyword evidence="2" id="KW-1185">Reference proteome</keyword>
<evidence type="ECO:0000313" key="2">
    <source>
        <dbReference type="Proteomes" id="UP000308092"/>
    </source>
</evidence>
<organism evidence="1 2">
    <name type="scientific">Aspergillus tanneri</name>
    <dbReference type="NCBI Taxonomy" id="1220188"/>
    <lineage>
        <taxon>Eukaryota</taxon>
        <taxon>Fungi</taxon>
        <taxon>Dikarya</taxon>
        <taxon>Ascomycota</taxon>
        <taxon>Pezizomycotina</taxon>
        <taxon>Eurotiomycetes</taxon>
        <taxon>Eurotiomycetidae</taxon>
        <taxon>Eurotiales</taxon>
        <taxon>Aspergillaceae</taxon>
        <taxon>Aspergillus</taxon>
        <taxon>Aspergillus subgen. Circumdati</taxon>
    </lineage>
</organism>
<accession>A0A4S3JFP4</accession>
<dbReference type="VEuPathDB" id="FungiDB:EYZ11_006566"/>
<dbReference type="AlphaFoldDB" id="A0A4S3JFP4"/>
<evidence type="ECO:0000313" key="1">
    <source>
        <dbReference type="EMBL" id="THC93955.1"/>
    </source>
</evidence>
<comment type="caution">
    <text evidence="1">The sequence shown here is derived from an EMBL/GenBank/DDBJ whole genome shotgun (WGS) entry which is preliminary data.</text>
</comment>
<dbReference type="EMBL" id="SOSA01000234">
    <property type="protein sequence ID" value="THC93955.1"/>
    <property type="molecule type" value="Genomic_DNA"/>
</dbReference>
<reference evidence="1 2" key="1">
    <citation type="submission" date="2019-03" db="EMBL/GenBank/DDBJ databases">
        <title>The genome sequence of a newly discovered highly antifungal drug resistant Aspergillus species, Aspergillus tanneri NIH 1004.</title>
        <authorList>
            <person name="Mounaud S."/>
            <person name="Singh I."/>
            <person name="Joardar V."/>
            <person name="Pakala S."/>
            <person name="Pakala S."/>
            <person name="Venepally P."/>
            <person name="Hoover J."/>
            <person name="Nierman W."/>
            <person name="Chung J."/>
            <person name="Losada L."/>
        </authorList>
    </citation>
    <scope>NUCLEOTIDE SEQUENCE [LARGE SCALE GENOMIC DNA]</scope>
    <source>
        <strain evidence="1 2">NIH1004</strain>
    </source>
</reference>
<gene>
    <name evidence="1" type="ORF">EYZ11_006566</name>
</gene>
<dbReference type="Proteomes" id="UP000308092">
    <property type="component" value="Unassembled WGS sequence"/>
</dbReference>